<dbReference type="EMBL" id="CP022196">
    <property type="protein sequence ID" value="ATG48253.1"/>
    <property type="molecule type" value="Genomic_DNA"/>
</dbReference>
<dbReference type="AlphaFoldDB" id="A0A291GCH3"/>
<organism evidence="1 2">
    <name type="scientific">Celeribacter ethanolicus</name>
    <dbReference type="NCBI Taxonomy" id="1758178"/>
    <lineage>
        <taxon>Bacteria</taxon>
        <taxon>Pseudomonadati</taxon>
        <taxon>Pseudomonadota</taxon>
        <taxon>Alphaproteobacteria</taxon>
        <taxon>Rhodobacterales</taxon>
        <taxon>Roseobacteraceae</taxon>
        <taxon>Celeribacter</taxon>
    </lineage>
</organism>
<protein>
    <submittedName>
        <fullName evidence="1">DUF2783 domain-containing protein</fullName>
    </submittedName>
</protein>
<proteinExistence type="predicted"/>
<name>A0A291GCH3_9RHOB</name>
<dbReference type="STRING" id="1758178.GCA_001550095_00413"/>
<accession>A0A291GCH3</accession>
<dbReference type="Proteomes" id="UP000217935">
    <property type="component" value="Chromosome"/>
</dbReference>
<gene>
    <name evidence="1" type="ORF">CEW89_12165</name>
</gene>
<reference evidence="1 2" key="1">
    <citation type="submission" date="2017-06" db="EMBL/GenBank/DDBJ databases">
        <title>Celeribacter sp. TSPH2 complete genome sequence.</title>
        <authorList>
            <person name="Woo J.-H."/>
            <person name="Kim H.-S."/>
        </authorList>
    </citation>
    <scope>NUCLEOTIDE SEQUENCE [LARGE SCALE GENOMIC DNA]</scope>
    <source>
        <strain evidence="1 2">TSPH2</strain>
    </source>
</reference>
<keyword evidence="2" id="KW-1185">Reference proteome</keyword>
<dbReference type="KEGG" id="ceh:CEW89_12165"/>
<evidence type="ECO:0000313" key="2">
    <source>
        <dbReference type="Proteomes" id="UP000217935"/>
    </source>
</evidence>
<evidence type="ECO:0000313" key="1">
    <source>
        <dbReference type="EMBL" id="ATG48253.1"/>
    </source>
</evidence>
<sequence>MFATPFPASPRHRSAEMTPADLETVYEALAEDIDRVGPEKSALFLSKLALLLAQDIGTAAPVLARIKEASAHLTVETLKP</sequence>